<name>A0AAD9IZJ4_RIDPI</name>
<comment type="caution">
    <text evidence="1">The sequence shown here is derived from an EMBL/GenBank/DDBJ whole genome shotgun (WGS) entry which is preliminary data.</text>
</comment>
<proteinExistence type="predicted"/>
<dbReference type="EMBL" id="JAODUO010004560">
    <property type="protein sequence ID" value="KAK2143297.1"/>
    <property type="molecule type" value="Genomic_DNA"/>
</dbReference>
<gene>
    <name evidence="1" type="ORF">NP493_4571g00002</name>
</gene>
<protein>
    <submittedName>
        <fullName evidence="1">Uncharacterized protein</fullName>
    </submittedName>
</protein>
<sequence>MADLPNWSHRRTGDAVLYVAVEKCPNFFTAGNTCWSSGVMKRSVSVDRVVVTVGGDPECDENDRDPCNGKLTPGTTYYTMLRATPRAICSPTHPSHRVLQQVG</sequence>
<keyword evidence="2" id="KW-1185">Reference proteome</keyword>
<organism evidence="1 2">
    <name type="scientific">Ridgeia piscesae</name>
    <name type="common">Tubeworm</name>
    <dbReference type="NCBI Taxonomy" id="27915"/>
    <lineage>
        <taxon>Eukaryota</taxon>
        <taxon>Metazoa</taxon>
        <taxon>Spiralia</taxon>
        <taxon>Lophotrochozoa</taxon>
        <taxon>Annelida</taxon>
        <taxon>Polychaeta</taxon>
        <taxon>Sedentaria</taxon>
        <taxon>Canalipalpata</taxon>
        <taxon>Sabellida</taxon>
        <taxon>Siboglinidae</taxon>
        <taxon>Ridgeia</taxon>
    </lineage>
</organism>
<evidence type="ECO:0000313" key="2">
    <source>
        <dbReference type="Proteomes" id="UP001209878"/>
    </source>
</evidence>
<reference evidence="1" key="1">
    <citation type="journal article" date="2023" name="Mol. Biol. Evol.">
        <title>Third-Generation Sequencing Reveals the Adaptive Role of the Epigenome in Three Deep-Sea Polychaetes.</title>
        <authorList>
            <person name="Perez M."/>
            <person name="Aroh O."/>
            <person name="Sun Y."/>
            <person name="Lan Y."/>
            <person name="Juniper S.K."/>
            <person name="Young C.R."/>
            <person name="Angers B."/>
            <person name="Qian P.Y."/>
        </authorList>
    </citation>
    <scope>NUCLEOTIDE SEQUENCE</scope>
    <source>
        <strain evidence="1">R07B-5</strain>
    </source>
</reference>
<dbReference type="AlphaFoldDB" id="A0AAD9IZJ4"/>
<evidence type="ECO:0000313" key="1">
    <source>
        <dbReference type="EMBL" id="KAK2143297.1"/>
    </source>
</evidence>
<dbReference type="Proteomes" id="UP001209878">
    <property type="component" value="Unassembled WGS sequence"/>
</dbReference>
<accession>A0AAD9IZJ4</accession>